<protein>
    <recommendedName>
        <fullName evidence="5">DUF3040 domain-containing protein</fullName>
    </recommendedName>
</protein>
<feature type="transmembrane region" description="Helical" evidence="2">
    <location>
        <begin position="42"/>
        <end position="58"/>
    </location>
</feature>
<keyword evidence="2" id="KW-0472">Membrane</keyword>
<evidence type="ECO:0000313" key="4">
    <source>
        <dbReference type="Proteomes" id="UP000569914"/>
    </source>
</evidence>
<dbReference type="RefSeq" id="WP_179757458.1">
    <property type="nucleotide sequence ID" value="NZ_JACCBU010000001.1"/>
</dbReference>
<evidence type="ECO:0008006" key="5">
    <source>
        <dbReference type="Google" id="ProtNLM"/>
    </source>
</evidence>
<dbReference type="EMBL" id="JACCBU010000001">
    <property type="protein sequence ID" value="NYE74859.1"/>
    <property type="molecule type" value="Genomic_DNA"/>
</dbReference>
<reference evidence="3 4" key="1">
    <citation type="submission" date="2020-07" db="EMBL/GenBank/DDBJ databases">
        <title>Sequencing the genomes of 1000 actinobacteria strains.</title>
        <authorList>
            <person name="Klenk H.-P."/>
        </authorList>
    </citation>
    <scope>NUCLEOTIDE SEQUENCE [LARGE SCALE GENOMIC DNA]</scope>
    <source>
        <strain evidence="3 4">DSM 22083</strain>
    </source>
</reference>
<dbReference type="AlphaFoldDB" id="A0A7Y9IDL1"/>
<feature type="region of interest" description="Disordered" evidence="1">
    <location>
        <begin position="91"/>
        <end position="131"/>
    </location>
</feature>
<sequence length="131" mass="14591">MALSEEEQRLLEQMEAALAAEDPKLVNTMRGTGPRRVHRRRAALAGVGFFVGLALLIAGMSTYLFLSVLGFVVMVAAAVTAIYAWQHVGSGPDHRTGAERQRASQPSGPDSTRNFMDKMEERWRRRRDEGF</sequence>
<dbReference type="InterPro" id="IPR021401">
    <property type="entry name" value="DUF3040"/>
</dbReference>
<dbReference type="Proteomes" id="UP000569914">
    <property type="component" value="Unassembled WGS sequence"/>
</dbReference>
<organism evidence="3 4">
    <name type="scientific">Microlunatus parietis</name>
    <dbReference type="NCBI Taxonomy" id="682979"/>
    <lineage>
        <taxon>Bacteria</taxon>
        <taxon>Bacillati</taxon>
        <taxon>Actinomycetota</taxon>
        <taxon>Actinomycetes</taxon>
        <taxon>Propionibacteriales</taxon>
        <taxon>Propionibacteriaceae</taxon>
        <taxon>Microlunatus</taxon>
    </lineage>
</organism>
<feature type="transmembrane region" description="Helical" evidence="2">
    <location>
        <begin position="64"/>
        <end position="85"/>
    </location>
</feature>
<keyword evidence="2" id="KW-0812">Transmembrane</keyword>
<evidence type="ECO:0000256" key="1">
    <source>
        <dbReference type="SAM" id="MobiDB-lite"/>
    </source>
</evidence>
<dbReference type="Pfam" id="PF11239">
    <property type="entry name" value="DUF3040"/>
    <property type="match status" value="1"/>
</dbReference>
<name>A0A7Y9IDL1_9ACTN</name>
<comment type="caution">
    <text evidence="3">The sequence shown here is derived from an EMBL/GenBank/DDBJ whole genome shotgun (WGS) entry which is preliminary data.</text>
</comment>
<gene>
    <name evidence="3" type="ORF">BKA15_006188</name>
</gene>
<keyword evidence="4" id="KW-1185">Reference proteome</keyword>
<keyword evidence="2" id="KW-1133">Transmembrane helix</keyword>
<evidence type="ECO:0000256" key="2">
    <source>
        <dbReference type="SAM" id="Phobius"/>
    </source>
</evidence>
<proteinExistence type="predicted"/>
<accession>A0A7Y9IDL1</accession>
<feature type="compositionally biased region" description="Basic and acidic residues" evidence="1">
    <location>
        <begin position="92"/>
        <end position="102"/>
    </location>
</feature>
<feature type="compositionally biased region" description="Polar residues" evidence="1">
    <location>
        <begin position="103"/>
        <end position="114"/>
    </location>
</feature>
<evidence type="ECO:0000313" key="3">
    <source>
        <dbReference type="EMBL" id="NYE74859.1"/>
    </source>
</evidence>
<feature type="compositionally biased region" description="Basic and acidic residues" evidence="1">
    <location>
        <begin position="115"/>
        <end position="131"/>
    </location>
</feature>